<dbReference type="Pfam" id="PF00439">
    <property type="entry name" value="Bromodomain"/>
    <property type="match status" value="1"/>
</dbReference>
<name>A0A8H3DDJ6_9AGAM</name>
<evidence type="ECO:0000313" key="6">
    <source>
        <dbReference type="Proteomes" id="UP000663853"/>
    </source>
</evidence>
<dbReference type="AlphaFoldDB" id="A0A8H3DDJ6"/>
<keyword evidence="1 2" id="KW-0103">Bromodomain</keyword>
<dbReference type="PANTHER" id="PTHR15398:SF4">
    <property type="entry name" value="BROMODOMAIN-CONTAINING PROTEIN 8 ISOFORM X1"/>
    <property type="match status" value="1"/>
</dbReference>
<dbReference type="GO" id="GO:0035267">
    <property type="term" value="C:NuA4 histone acetyltransferase complex"/>
    <property type="evidence" value="ECO:0007669"/>
    <property type="project" value="TreeGrafter"/>
</dbReference>
<dbReference type="SUPFAM" id="SSF47370">
    <property type="entry name" value="Bromodomain"/>
    <property type="match status" value="1"/>
</dbReference>
<dbReference type="SMART" id="SM00297">
    <property type="entry name" value="BROMO"/>
    <property type="match status" value="1"/>
</dbReference>
<feature type="region of interest" description="Disordered" evidence="3">
    <location>
        <begin position="1"/>
        <end position="74"/>
    </location>
</feature>
<dbReference type="PRINTS" id="PR00503">
    <property type="entry name" value="BROMODOMAIN"/>
</dbReference>
<feature type="compositionally biased region" description="Basic and acidic residues" evidence="3">
    <location>
        <begin position="1"/>
        <end position="15"/>
    </location>
</feature>
<accession>A0A8H3DDJ6</accession>
<dbReference type="PANTHER" id="PTHR15398">
    <property type="entry name" value="BROMODOMAIN-CONTAINING PROTEIN 8"/>
    <property type="match status" value="1"/>
</dbReference>
<evidence type="ECO:0000313" key="5">
    <source>
        <dbReference type="EMBL" id="CAE6523507.1"/>
    </source>
</evidence>
<gene>
    <name evidence="5" type="ORF">RDB_LOCUS153348</name>
</gene>
<evidence type="ECO:0000256" key="3">
    <source>
        <dbReference type="SAM" id="MobiDB-lite"/>
    </source>
</evidence>
<feature type="domain" description="Bromo" evidence="4">
    <location>
        <begin position="92"/>
        <end position="162"/>
    </location>
</feature>
<dbReference type="GO" id="GO:0006325">
    <property type="term" value="P:chromatin organization"/>
    <property type="evidence" value="ECO:0007669"/>
    <property type="project" value="UniProtKB-ARBA"/>
</dbReference>
<comment type="caution">
    <text evidence="5">The sequence shown here is derived from an EMBL/GenBank/DDBJ whole genome shotgun (WGS) entry which is preliminary data.</text>
</comment>
<evidence type="ECO:0000259" key="4">
    <source>
        <dbReference type="PROSITE" id="PS50014"/>
    </source>
</evidence>
<dbReference type="CDD" id="cd04369">
    <property type="entry name" value="Bromodomain"/>
    <property type="match status" value="1"/>
</dbReference>
<dbReference type="Gene3D" id="1.20.920.10">
    <property type="entry name" value="Bromodomain-like"/>
    <property type="match status" value="1"/>
</dbReference>
<dbReference type="Proteomes" id="UP000663853">
    <property type="component" value="Unassembled WGS sequence"/>
</dbReference>
<organism evidence="5 6">
    <name type="scientific">Rhizoctonia solani</name>
    <dbReference type="NCBI Taxonomy" id="456999"/>
    <lineage>
        <taxon>Eukaryota</taxon>
        <taxon>Fungi</taxon>
        <taxon>Dikarya</taxon>
        <taxon>Basidiomycota</taxon>
        <taxon>Agaricomycotina</taxon>
        <taxon>Agaricomycetes</taxon>
        <taxon>Cantharellales</taxon>
        <taxon>Ceratobasidiaceae</taxon>
        <taxon>Rhizoctonia</taxon>
    </lineage>
</organism>
<proteinExistence type="predicted"/>
<dbReference type="EMBL" id="CAJMXA010003889">
    <property type="protein sequence ID" value="CAE6523507.1"/>
    <property type="molecule type" value="Genomic_DNA"/>
</dbReference>
<dbReference type="InterPro" id="IPR036427">
    <property type="entry name" value="Bromodomain-like_sf"/>
</dbReference>
<evidence type="ECO:0000256" key="1">
    <source>
        <dbReference type="ARBA" id="ARBA00023117"/>
    </source>
</evidence>
<reference evidence="5" key="1">
    <citation type="submission" date="2021-01" db="EMBL/GenBank/DDBJ databases">
        <authorList>
            <person name="Kaushik A."/>
        </authorList>
    </citation>
    <scope>NUCLEOTIDE SEQUENCE</scope>
    <source>
        <strain evidence="5">AG6-10EEA</strain>
    </source>
</reference>
<dbReference type="InterPro" id="IPR001487">
    <property type="entry name" value="Bromodomain"/>
</dbReference>
<sequence length="191" mass="21033">MADVMPDPKRPRQEDTEMQDASTTAPTQSPEPSTSHPTPAARGSAAPTLTPSTSTSAVLPPTAPTPAPSTQPTAATNKKFQNVISMVHQQIYQHRGGNIFHNPIKKSEAPDYYEIVRRPMDLKTVKSRIKDGVISSADHFKRDVFLMFANAIMYNRPGTSVNDIAAEMMIESERHIADFRAAEEFNKPTRG</sequence>
<dbReference type="PROSITE" id="PS50014">
    <property type="entry name" value="BROMODOMAIN_2"/>
    <property type="match status" value="1"/>
</dbReference>
<feature type="compositionally biased region" description="Low complexity" evidence="3">
    <location>
        <begin position="44"/>
        <end position="60"/>
    </location>
</feature>
<protein>
    <recommendedName>
        <fullName evidence="4">Bromo domain-containing protein</fullName>
    </recommendedName>
</protein>
<evidence type="ECO:0000256" key="2">
    <source>
        <dbReference type="PROSITE-ProRule" id="PRU00035"/>
    </source>
</evidence>
<feature type="compositionally biased region" description="Polar residues" evidence="3">
    <location>
        <begin position="19"/>
        <end position="37"/>
    </location>
</feature>